<gene>
    <name evidence="2" type="ORF">HK414_07120</name>
</gene>
<dbReference type="Proteomes" id="UP000500826">
    <property type="component" value="Chromosome"/>
</dbReference>
<reference evidence="2 3" key="1">
    <citation type="submission" date="2020-05" db="EMBL/GenBank/DDBJ databases">
        <title>Ramlibacter rhizophilus sp. nov., isolated from rhizosphere soil of national flower Mugunghwa from South Korea.</title>
        <authorList>
            <person name="Zheng-Fei Y."/>
            <person name="Huan T."/>
        </authorList>
    </citation>
    <scope>NUCLEOTIDE SEQUENCE [LARGE SCALE GENOMIC DNA]</scope>
    <source>
        <strain evidence="2 3">H242</strain>
    </source>
</reference>
<dbReference type="EMBL" id="CP053418">
    <property type="protein sequence ID" value="QJW83859.1"/>
    <property type="molecule type" value="Genomic_DNA"/>
</dbReference>
<keyword evidence="3" id="KW-1185">Reference proteome</keyword>
<sequence>MTPAHGERIGERGRAHVTAKLSDEGSGIDTGSVRLRLGGRDVTSETRITENEVNYRSDLEPGRYTAELSVRDQPAT</sequence>
<feature type="region of interest" description="Disordered" evidence="1">
    <location>
        <begin position="1"/>
        <end position="33"/>
    </location>
</feature>
<name>A0ABX6P1C5_9BURK</name>
<evidence type="ECO:0000313" key="2">
    <source>
        <dbReference type="EMBL" id="QJW83859.1"/>
    </source>
</evidence>
<organism evidence="2 3">
    <name type="scientific">Ramlibacter terrae</name>
    <dbReference type="NCBI Taxonomy" id="2732511"/>
    <lineage>
        <taxon>Bacteria</taxon>
        <taxon>Pseudomonadati</taxon>
        <taxon>Pseudomonadota</taxon>
        <taxon>Betaproteobacteria</taxon>
        <taxon>Burkholderiales</taxon>
        <taxon>Comamonadaceae</taxon>
        <taxon>Ramlibacter</taxon>
    </lineage>
</organism>
<protein>
    <submittedName>
        <fullName evidence="2">Uncharacterized protein</fullName>
    </submittedName>
</protein>
<proteinExistence type="predicted"/>
<feature type="compositionally biased region" description="Basic and acidic residues" evidence="1">
    <location>
        <begin position="1"/>
        <end position="14"/>
    </location>
</feature>
<evidence type="ECO:0000313" key="3">
    <source>
        <dbReference type="Proteomes" id="UP000500826"/>
    </source>
</evidence>
<accession>A0ABX6P1C5</accession>
<evidence type="ECO:0000256" key="1">
    <source>
        <dbReference type="SAM" id="MobiDB-lite"/>
    </source>
</evidence>